<comment type="subcellular location">
    <molecule>Mature major capsid protein</molecule>
    <subcellularLocation>
        <location evidence="5">Virion</location>
    </subcellularLocation>
    <text evidence="5">Part of the icosahedric capsid shell of the mature virion.</text>
</comment>
<keyword evidence="3 5" id="KW-0946">Virion</keyword>
<keyword evidence="7" id="KW-1185">Reference proteome</keyword>
<feature type="site" description="Cleavage" evidence="5">
    <location>
        <begin position="64"/>
        <end position="65"/>
    </location>
</feature>
<comment type="similarity">
    <text evidence="5">Belongs to the Tevenvirinae major capsid protein family.</text>
</comment>
<keyword evidence="2 5" id="KW-0167">Capsid protein</keyword>
<dbReference type="EMBL" id="HE978309">
    <property type="protein sequence ID" value="CEO90765.1"/>
    <property type="molecule type" value="Genomic_DNA"/>
</dbReference>
<evidence type="ECO:0000313" key="6">
    <source>
        <dbReference type="EMBL" id="CEO90765.1"/>
    </source>
</evidence>
<evidence type="ECO:0000256" key="1">
    <source>
        <dbReference type="ARBA" id="ARBA00004328"/>
    </source>
</evidence>
<dbReference type="GO" id="GO:0019028">
    <property type="term" value="C:viral capsid"/>
    <property type="evidence" value="ECO:0007669"/>
    <property type="project" value="UniProtKB-UniRule"/>
</dbReference>
<feature type="chain" id="PRO_5023274960" description="Mature major capsid protein" evidence="5">
    <location>
        <begin position="65"/>
        <end position="532"/>
    </location>
</feature>
<comment type="subunit">
    <text evidence="5">Homohexamer. Interacts with the portal protein. Interacts with the capsid vertex protein that forms pentamers.</text>
</comment>
<evidence type="ECO:0000256" key="4">
    <source>
        <dbReference type="ARBA" id="ARBA00022921"/>
    </source>
</evidence>
<protein>
    <recommendedName>
        <fullName evidence="5">Major capsid protein</fullName>
    </recommendedName>
    <alternativeName>
        <fullName evidence="5">Major head protein</fullName>
    </alternativeName>
    <alternativeName>
        <fullName evidence="5">gp23</fullName>
    </alternativeName>
    <component>
        <recommendedName>
            <fullName evidence="5">Mature major capsid protein</fullName>
        </recommendedName>
        <alternativeName>
            <fullName evidence="5">gp23*</fullName>
        </alternativeName>
    </component>
</protein>
<organism evidence="6 7">
    <name type="scientific">Enterobacteria phage GEC-3S</name>
    <dbReference type="NCBI Taxonomy" id="1222338"/>
    <lineage>
        <taxon>Viruses</taxon>
        <taxon>Duplodnaviria</taxon>
        <taxon>Heunggongvirae</taxon>
        <taxon>Uroviricota</taxon>
        <taxon>Caudoviricetes</taxon>
        <taxon>Pantevenvirales</taxon>
        <taxon>Straboviridae</taxon>
        <taxon>Krischvirus</taxon>
        <taxon>Krischvirus gec3s</taxon>
    </lineage>
</organism>
<evidence type="ECO:0000313" key="7">
    <source>
        <dbReference type="Proteomes" id="UP000203896"/>
    </source>
</evidence>
<comment type="subcellular location">
    <molecule>Major capsid protein</molecule>
    <subcellularLocation>
        <location evidence="5">Virion</location>
    </subcellularLocation>
    <text evidence="5">Part of the icosahedric capsid shell of the immature virion.</text>
</comment>
<gene>
    <name evidence="6" type="ORF">BN201_0162</name>
</gene>
<reference evidence="6 7" key="1">
    <citation type="submission" date="2012-08" db="EMBL/GenBank/DDBJ databases">
        <title>Selection and characterization of a candidate therapeutic bacteriophage that lyses the German Escherichia coli O104:H4 outbreak strain.</title>
        <authorList>
            <person name="Merabishvilli M."/>
            <person name="De Vos D."/>
            <person name="Verbeken G."/>
            <person name="Kropinski A."/>
            <person name="Vandenheuvel D."/>
            <person name="Lavigne R."/>
            <person name="Wattiau P."/>
            <person name="Mast J."/>
            <person name="Ragimbeau C."/>
            <person name="Mossong J."/>
            <person name="Scheres J."/>
            <person name="Chanishvili N."/>
            <person name="Vaneechoutte M."/>
            <person name="Pirnay J.P."/>
        </authorList>
    </citation>
    <scope>NUCLEOTIDE SEQUENCE [LARGE SCALE GENOMIC DNA]</scope>
</reference>
<evidence type="ECO:0000256" key="3">
    <source>
        <dbReference type="ARBA" id="ARBA00022844"/>
    </source>
</evidence>
<sequence>MKTTKELMEKWSPLLENEKLPEIATASKQKLVAKILESQEADFAVDPIYKDEKVVEAFGGFIAEAEVAGDHGYDASQIAAGQTTGAITNVGPAVIGMVRRAIPNLIAFDICGVQPMSTPTSQIFAIRSVYGPDPLAGGNAQNVREAFHPMYAPDAFHSSLAAKGAAVGSPTGTPFAKLTINTQIEAGDIVHHTFAETGIAYLQNVTAGAVTPTKAGSESDDEVVMKLMEEGKLAEIAFGMATSIAEIQEGFNGSSNNPWAEMSMRIDKQVVEAKSRQLKARYSIEVAQDLRAVHGMDADAELNAILANEVLLEINREIVDVINFTAQVGKTGMTQTVGSKAGVFDLQDPIDTRGARWAGESFKSLIYQIDKEAAEIARQTGRGAGNFVIASRNVVNILASADQGISLAMQGAAKGLNTDTTKAVFAGVLAGKYKVFIDQYARQDYFTVGYKGDNEMDAGIYYAPYVALTPLRATDPQSFHPVLGFKTRYGIGINPFADSKSQAPSARITSGMLSKDSVGKNAYFRRVWVKGC</sequence>
<dbReference type="Proteomes" id="UP000203896">
    <property type="component" value="Segment"/>
</dbReference>
<comment type="subcellular location">
    <subcellularLocation>
        <location evidence="1">Virion</location>
    </subcellularLocation>
</comment>
<dbReference type="OrthoDB" id="2241at10239"/>
<dbReference type="HAMAP" id="MF_04117">
    <property type="entry name" value="CAPSID_H_T4"/>
    <property type="match status" value="1"/>
</dbReference>
<dbReference type="InterPro" id="IPR010762">
    <property type="entry name" value="Gp23/Gp24_T4-like"/>
</dbReference>
<dbReference type="RefSeq" id="YP_009118845.1">
    <property type="nucleotide sequence ID" value="NC_025425.1"/>
</dbReference>
<dbReference type="Gene3D" id="3.30.2320.40">
    <property type="match status" value="1"/>
</dbReference>
<comment type="PTM">
    <text evidence="5">A proteolytic cleavage by the prohead core protein protease gives rise to the mature major capsid protein during virus maturation.</text>
</comment>
<evidence type="ECO:0000256" key="2">
    <source>
        <dbReference type="ARBA" id="ARBA00022561"/>
    </source>
</evidence>
<keyword evidence="4 5" id="KW-0426">Late protein</keyword>
<feature type="chain" id="PRO_5023274961" description="Major capsid protein" evidence="5">
    <location>
        <begin position="1"/>
        <end position="532"/>
    </location>
</feature>
<dbReference type="Pfam" id="PF07068">
    <property type="entry name" value="Gp23"/>
    <property type="match status" value="1"/>
</dbReference>
<dbReference type="KEGG" id="vg:23301200"/>
<comment type="function">
    <text evidence="5">Major capsid protein that self-associates to form hexamers, building most of the capsid in association with pentons made of the capsid vertex protein and one dodecamer of the portal protein.</text>
</comment>
<name>A0A0B7ML61_9CAUD</name>
<dbReference type="InterPro" id="IPR038997">
    <property type="entry name" value="CAPSID_Myoviridae"/>
</dbReference>
<proteinExistence type="inferred from homology"/>
<evidence type="ECO:0000256" key="5">
    <source>
        <dbReference type="HAMAP-Rule" id="MF_04117"/>
    </source>
</evidence>
<accession>A0A0B7ML61</accession>
<dbReference type="GeneID" id="23301200"/>